<evidence type="ECO:0000313" key="5">
    <source>
        <dbReference type="Proteomes" id="UP000007800"/>
    </source>
</evidence>
<dbReference type="EMBL" id="GG687290">
    <property type="protein sequence ID" value="EEQ97242.1"/>
    <property type="molecule type" value="Genomic_DNA"/>
</dbReference>
<name>C5M1C0_PERM5</name>
<dbReference type="RefSeq" id="XP_002764525.1">
    <property type="nucleotide sequence ID" value="XM_002764479.1"/>
</dbReference>
<dbReference type="InterPro" id="IPR007201">
    <property type="entry name" value="Mei2-like_Rrm_C"/>
</dbReference>
<evidence type="ECO:0000313" key="4">
    <source>
        <dbReference type="EMBL" id="EEQ97242.1"/>
    </source>
</evidence>
<dbReference type="InterPro" id="IPR012677">
    <property type="entry name" value="Nucleotide-bd_a/b_plait_sf"/>
</dbReference>
<evidence type="ECO:0000256" key="1">
    <source>
        <dbReference type="ARBA" id="ARBA00022884"/>
    </source>
</evidence>
<evidence type="ECO:0000256" key="2">
    <source>
        <dbReference type="PROSITE-ProRule" id="PRU00176"/>
    </source>
</evidence>
<dbReference type="SMART" id="SM00360">
    <property type="entry name" value="RRM"/>
    <property type="match status" value="2"/>
</dbReference>
<dbReference type="PROSITE" id="PS50102">
    <property type="entry name" value="RRM"/>
    <property type="match status" value="1"/>
</dbReference>
<keyword evidence="1 2" id="KW-0694">RNA-binding</keyword>
<sequence>MPGMEINFRNTFLEVSPKLCASMPRPQTMPNLIEQLGMSDPTYVEDLEFDTEFDTQDGVGLLDEAHMENDAGVMYGGALYDANSFRDACQTLLSVNTGATIGLNENRDTPPSPPPPIGGLMIEGIGTSLMQPIDSVRHGGTYSPSSRQQYKANRDAHQSNSEALPPEMLTTVMLRNIPNKLSQMDIANAVKHEGFLGEFDFFYSPLDFKSGSNLGYAFINFISHEVAVRFRLKIAGLLLARSVAEANTSGLYWDENSGSKATVITPEVSAQLMRSNKQCGVAWARIQGLEANIKHYRNSPVNELASGYRPMLFASKDLVINHPTIPVGSLLPFPLPDRRASNGGRASLTASTAFKQQHQQHQQQQQSGMVNLNKIFVGGLSPESTSASLEEYFNFRFPMFTVLEAVVIMDRRTRVSKGFGFATFDSNEAVQNILHPLNNPHIIDGHSVVLRSYTSNR</sequence>
<proteinExistence type="predicted"/>
<protein>
    <submittedName>
        <fullName evidence="4">Dc50, putative</fullName>
    </submittedName>
</protein>
<dbReference type="Proteomes" id="UP000007800">
    <property type="component" value="Unassembled WGS sequence"/>
</dbReference>
<keyword evidence="5" id="KW-1185">Reference proteome</keyword>
<dbReference type="Pfam" id="PF04059">
    <property type="entry name" value="RRM_2"/>
    <property type="match status" value="1"/>
</dbReference>
<dbReference type="InterPro" id="IPR035979">
    <property type="entry name" value="RBD_domain_sf"/>
</dbReference>
<dbReference type="GeneID" id="9054552"/>
<dbReference type="AlphaFoldDB" id="C5M1C0"/>
<feature type="domain" description="RRM" evidence="3">
    <location>
        <begin position="373"/>
        <end position="455"/>
    </location>
</feature>
<dbReference type="Gene3D" id="3.30.70.330">
    <property type="match status" value="1"/>
</dbReference>
<dbReference type="Pfam" id="PF00076">
    <property type="entry name" value="RRM_1"/>
    <property type="match status" value="1"/>
</dbReference>
<dbReference type="PANTHER" id="PTHR11176:SF57">
    <property type="entry name" value="PROTEIN BOULE"/>
    <property type="match status" value="1"/>
</dbReference>
<evidence type="ECO:0000259" key="3">
    <source>
        <dbReference type="PROSITE" id="PS50102"/>
    </source>
</evidence>
<dbReference type="OrthoDB" id="417481at2759"/>
<dbReference type="PANTHER" id="PTHR11176">
    <property type="entry name" value="BOULE-RELATED"/>
    <property type="match status" value="1"/>
</dbReference>
<gene>
    <name evidence="4" type="ORF">Pmar_PMAR024682</name>
</gene>
<dbReference type="SUPFAM" id="SSF54928">
    <property type="entry name" value="RNA-binding domain, RBD"/>
    <property type="match status" value="2"/>
</dbReference>
<dbReference type="GO" id="GO:0003723">
    <property type="term" value="F:RNA binding"/>
    <property type="evidence" value="ECO:0007669"/>
    <property type="project" value="UniProtKB-UniRule"/>
</dbReference>
<organism evidence="5">
    <name type="scientific">Perkinsus marinus (strain ATCC 50983 / TXsc)</name>
    <dbReference type="NCBI Taxonomy" id="423536"/>
    <lineage>
        <taxon>Eukaryota</taxon>
        <taxon>Sar</taxon>
        <taxon>Alveolata</taxon>
        <taxon>Perkinsozoa</taxon>
        <taxon>Perkinsea</taxon>
        <taxon>Perkinsida</taxon>
        <taxon>Perkinsidae</taxon>
        <taxon>Perkinsus</taxon>
    </lineage>
</organism>
<dbReference type="InterPro" id="IPR000504">
    <property type="entry name" value="RRM_dom"/>
</dbReference>
<accession>C5M1C0</accession>
<reference evidence="4 5" key="1">
    <citation type="submission" date="2008-07" db="EMBL/GenBank/DDBJ databases">
        <authorList>
            <person name="El-Sayed N."/>
            <person name="Caler E."/>
            <person name="Inman J."/>
            <person name="Amedeo P."/>
            <person name="Hass B."/>
            <person name="Wortman J."/>
        </authorList>
    </citation>
    <scope>NUCLEOTIDE SEQUENCE [LARGE SCALE GENOMIC DNA]</scope>
    <source>
        <strain evidence="5">ATCC 50983 / TXsc</strain>
    </source>
</reference>
<dbReference type="InParanoid" id="C5M1C0"/>